<organism evidence="2 3">
    <name type="scientific">Elysia marginata</name>
    <dbReference type="NCBI Taxonomy" id="1093978"/>
    <lineage>
        <taxon>Eukaryota</taxon>
        <taxon>Metazoa</taxon>
        <taxon>Spiralia</taxon>
        <taxon>Lophotrochozoa</taxon>
        <taxon>Mollusca</taxon>
        <taxon>Gastropoda</taxon>
        <taxon>Heterobranchia</taxon>
        <taxon>Euthyneura</taxon>
        <taxon>Panpulmonata</taxon>
        <taxon>Sacoglossa</taxon>
        <taxon>Placobranchoidea</taxon>
        <taxon>Plakobranchidae</taxon>
        <taxon>Elysia</taxon>
    </lineage>
</organism>
<proteinExistence type="predicted"/>
<dbReference type="AlphaFoldDB" id="A0AAV4I4M5"/>
<name>A0AAV4I4M5_9GAST</name>
<keyword evidence="3" id="KW-1185">Reference proteome</keyword>
<gene>
    <name evidence="2" type="ORF">ElyMa_006487200</name>
</gene>
<protein>
    <submittedName>
        <fullName evidence="2">Uncharacterized protein</fullName>
    </submittedName>
</protein>
<evidence type="ECO:0000313" key="2">
    <source>
        <dbReference type="EMBL" id="GFS04119.1"/>
    </source>
</evidence>
<reference evidence="2 3" key="1">
    <citation type="journal article" date="2021" name="Elife">
        <title>Chloroplast acquisition without the gene transfer in kleptoplastic sea slugs, Plakobranchus ocellatus.</title>
        <authorList>
            <person name="Maeda T."/>
            <person name="Takahashi S."/>
            <person name="Yoshida T."/>
            <person name="Shimamura S."/>
            <person name="Takaki Y."/>
            <person name="Nagai Y."/>
            <person name="Toyoda A."/>
            <person name="Suzuki Y."/>
            <person name="Arimoto A."/>
            <person name="Ishii H."/>
            <person name="Satoh N."/>
            <person name="Nishiyama T."/>
            <person name="Hasebe M."/>
            <person name="Maruyama T."/>
            <person name="Minagawa J."/>
            <person name="Obokata J."/>
            <person name="Shigenobu S."/>
        </authorList>
    </citation>
    <scope>NUCLEOTIDE SEQUENCE [LARGE SCALE GENOMIC DNA]</scope>
</reference>
<evidence type="ECO:0000313" key="3">
    <source>
        <dbReference type="Proteomes" id="UP000762676"/>
    </source>
</evidence>
<evidence type="ECO:0000256" key="1">
    <source>
        <dbReference type="SAM" id="MobiDB-lite"/>
    </source>
</evidence>
<feature type="compositionally biased region" description="Low complexity" evidence="1">
    <location>
        <begin position="1"/>
        <end position="18"/>
    </location>
</feature>
<dbReference type="EMBL" id="BMAT01013026">
    <property type="protein sequence ID" value="GFS04119.1"/>
    <property type="molecule type" value="Genomic_DNA"/>
</dbReference>
<accession>A0AAV4I4M5</accession>
<sequence>MVEPFSSTQASESSAAAEFRPPDTPNADNEVQAGPTEEADNIVSEAQTHVDGTRLEENESFEEEGKTLNELFKRHVSCLKVSKFLKYLNDLMKTSFDLTENKEPEFECGIQRQLFCKDAKKMVDDTINEAKLWLEYMREKLKVHIDSHEFTIYSEDDCRLRQANEETRVKRVVDSGINSEGEIWPDYRTTF</sequence>
<comment type="caution">
    <text evidence="2">The sequence shown here is derived from an EMBL/GenBank/DDBJ whole genome shotgun (WGS) entry which is preliminary data.</text>
</comment>
<feature type="region of interest" description="Disordered" evidence="1">
    <location>
        <begin position="1"/>
        <end position="41"/>
    </location>
</feature>
<dbReference type="Proteomes" id="UP000762676">
    <property type="component" value="Unassembled WGS sequence"/>
</dbReference>